<dbReference type="Pfam" id="PF00072">
    <property type="entry name" value="Response_reg"/>
    <property type="match status" value="1"/>
</dbReference>
<accession>A0A1Z4GBW6</accession>
<evidence type="ECO:0000256" key="2">
    <source>
        <dbReference type="PROSITE-ProRule" id="PRU00169"/>
    </source>
</evidence>
<dbReference type="InterPro" id="IPR001789">
    <property type="entry name" value="Sig_transdc_resp-reg_receiver"/>
</dbReference>
<organism evidence="4 5">
    <name type="scientific">Anabaenopsis circularis NIES-21</name>
    <dbReference type="NCBI Taxonomy" id="1085406"/>
    <lineage>
        <taxon>Bacteria</taxon>
        <taxon>Bacillati</taxon>
        <taxon>Cyanobacteriota</taxon>
        <taxon>Cyanophyceae</taxon>
        <taxon>Nostocales</taxon>
        <taxon>Nodulariaceae</taxon>
        <taxon>Anabaenopsis</taxon>
    </lineage>
</organism>
<evidence type="ECO:0000313" key="4">
    <source>
        <dbReference type="EMBL" id="BAY15004.1"/>
    </source>
</evidence>
<dbReference type="AlphaFoldDB" id="A0A1Z4GBW6"/>
<dbReference type="InterPro" id="IPR050595">
    <property type="entry name" value="Bact_response_regulator"/>
</dbReference>
<feature type="modified residue" description="4-aspartylphosphate" evidence="2">
    <location>
        <position position="63"/>
    </location>
</feature>
<dbReference type="OrthoDB" id="487748at2"/>
<reference evidence="4 5" key="1">
    <citation type="submission" date="2017-06" db="EMBL/GenBank/DDBJ databases">
        <title>Genome sequencing of cyanobaciteial culture collection at National Institute for Environmental Studies (NIES).</title>
        <authorList>
            <person name="Hirose Y."/>
            <person name="Shimura Y."/>
            <person name="Fujisawa T."/>
            <person name="Nakamura Y."/>
            <person name="Kawachi M."/>
        </authorList>
    </citation>
    <scope>NUCLEOTIDE SEQUENCE [LARGE SCALE GENOMIC DNA]</scope>
    <source>
        <strain evidence="4 5">NIES-21</strain>
    </source>
</reference>
<dbReference type="PANTHER" id="PTHR44591:SF22">
    <property type="entry name" value="CHEY SUBFAMILY"/>
    <property type="match status" value="1"/>
</dbReference>
<dbReference type="SUPFAM" id="SSF52172">
    <property type="entry name" value="CheY-like"/>
    <property type="match status" value="1"/>
</dbReference>
<name>A0A1Z4GBW6_9CYAN</name>
<dbReference type="InterPro" id="IPR011006">
    <property type="entry name" value="CheY-like_superfamily"/>
</dbReference>
<dbReference type="Gene3D" id="3.40.50.2300">
    <property type="match status" value="1"/>
</dbReference>
<evidence type="ECO:0000313" key="5">
    <source>
        <dbReference type="Proteomes" id="UP000218287"/>
    </source>
</evidence>
<evidence type="ECO:0000256" key="1">
    <source>
        <dbReference type="ARBA" id="ARBA00022553"/>
    </source>
</evidence>
<feature type="domain" description="Response regulatory" evidence="3">
    <location>
        <begin position="13"/>
        <end position="130"/>
    </location>
</feature>
<dbReference type="PANTHER" id="PTHR44591">
    <property type="entry name" value="STRESS RESPONSE REGULATOR PROTEIN 1"/>
    <property type="match status" value="1"/>
</dbReference>
<dbReference type="SMART" id="SM00448">
    <property type="entry name" value="REC"/>
    <property type="match status" value="1"/>
</dbReference>
<keyword evidence="1 2" id="KW-0597">Phosphoprotein</keyword>
<dbReference type="GO" id="GO:0000160">
    <property type="term" value="P:phosphorelay signal transduction system"/>
    <property type="evidence" value="ECO:0007669"/>
    <property type="project" value="InterPro"/>
</dbReference>
<sequence length="137" mass="15592">MKALEAINITTKNILIIDDELNVREIVELCLKDLAGWNVVTADSPFTGLQRAVLDQPDAIVLDWSMRGMDNFKFIKQFKSHPQTQAIPLVLLSAKARWIDSQILREYQIVGVILKPFNPVTLPAQIAEILGWDFKYQ</sequence>
<dbReference type="EMBL" id="AP018174">
    <property type="protein sequence ID" value="BAY15004.1"/>
    <property type="molecule type" value="Genomic_DNA"/>
</dbReference>
<proteinExistence type="predicted"/>
<evidence type="ECO:0000259" key="3">
    <source>
        <dbReference type="PROSITE" id="PS50110"/>
    </source>
</evidence>
<gene>
    <name evidence="4" type="ORF">NIES21_07900</name>
</gene>
<dbReference type="Proteomes" id="UP000218287">
    <property type="component" value="Chromosome"/>
</dbReference>
<keyword evidence="5" id="KW-1185">Reference proteome</keyword>
<dbReference type="PROSITE" id="PS50110">
    <property type="entry name" value="RESPONSE_REGULATORY"/>
    <property type="match status" value="1"/>
</dbReference>
<protein>
    <submittedName>
        <fullName evidence="4">Response regulator receiver domain protein</fullName>
    </submittedName>
</protein>